<dbReference type="InterPro" id="IPR034139">
    <property type="entry name" value="TOPRIM_OLD"/>
</dbReference>
<proteinExistence type="predicted"/>
<dbReference type="EMBL" id="BAABGU010000011">
    <property type="protein sequence ID" value="GAA4568661.1"/>
    <property type="molecule type" value="Genomic_DNA"/>
</dbReference>
<evidence type="ECO:0000259" key="1">
    <source>
        <dbReference type="Pfam" id="PF20469"/>
    </source>
</evidence>
<accession>A0ABP8SG73</accession>
<dbReference type="Proteomes" id="UP001500307">
    <property type="component" value="Unassembled WGS sequence"/>
</dbReference>
<gene>
    <name evidence="2" type="ORF">GCM10023176_23510</name>
</gene>
<evidence type="ECO:0000313" key="2">
    <source>
        <dbReference type="EMBL" id="GAA4568661.1"/>
    </source>
</evidence>
<sequence>MELLRTSLHRAAGLRAPTVVLVEGASDRRALEALARRGGRSLDEVAIVPMGGITNIGHFLDLFGPRGLDRRLAGLYDVAEEGYVRRGLERAGLGAAPSRERLAALGFQVCVADLEDELIRALGVAAVEQVVEAAGELRSFHRFQRQPAQQDRPLAAQLHRFIGTRSGRKARYADLLADALPPARVPPALDRLLARL</sequence>
<comment type="caution">
    <text evidence="2">The sequence shown here is derived from an EMBL/GenBank/DDBJ whole genome shotgun (WGS) entry which is preliminary data.</text>
</comment>
<dbReference type="Pfam" id="PF20469">
    <property type="entry name" value="OLD-like_TOPRIM"/>
    <property type="match status" value="1"/>
</dbReference>
<protein>
    <recommendedName>
        <fullName evidence="1">OLD protein-like TOPRIM domain-containing protein</fullName>
    </recommendedName>
</protein>
<evidence type="ECO:0000313" key="3">
    <source>
        <dbReference type="Proteomes" id="UP001500307"/>
    </source>
</evidence>
<keyword evidence="3" id="KW-1185">Reference proteome</keyword>
<name>A0ABP8SG73_9ACTN</name>
<organism evidence="2 3">
    <name type="scientific">Micromonospora coerulea</name>
    <dbReference type="NCBI Taxonomy" id="47856"/>
    <lineage>
        <taxon>Bacteria</taxon>
        <taxon>Bacillati</taxon>
        <taxon>Actinomycetota</taxon>
        <taxon>Actinomycetes</taxon>
        <taxon>Micromonosporales</taxon>
        <taxon>Micromonosporaceae</taxon>
        <taxon>Micromonospora</taxon>
    </lineage>
</organism>
<feature type="domain" description="OLD protein-like TOPRIM" evidence="1">
    <location>
        <begin position="17"/>
        <end position="64"/>
    </location>
</feature>
<dbReference type="RefSeq" id="WP_307812919.1">
    <property type="nucleotide sequence ID" value="NZ_BAABGU010000011.1"/>
</dbReference>
<reference evidence="3" key="1">
    <citation type="journal article" date="2019" name="Int. J. Syst. Evol. Microbiol.">
        <title>The Global Catalogue of Microorganisms (GCM) 10K type strain sequencing project: providing services to taxonomists for standard genome sequencing and annotation.</title>
        <authorList>
            <consortium name="The Broad Institute Genomics Platform"/>
            <consortium name="The Broad Institute Genome Sequencing Center for Infectious Disease"/>
            <person name="Wu L."/>
            <person name="Ma J."/>
        </authorList>
    </citation>
    <scope>NUCLEOTIDE SEQUENCE [LARGE SCALE GENOMIC DNA]</scope>
    <source>
        <strain evidence="3">JCM 3175</strain>
    </source>
</reference>